<proteinExistence type="inferred from homology"/>
<dbReference type="PANTHER" id="PTHR43390:SF1">
    <property type="entry name" value="CHLOROPLAST PROCESSING PEPTIDASE"/>
    <property type="match status" value="1"/>
</dbReference>
<dbReference type="PANTHER" id="PTHR43390">
    <property type="entry name" value="SIGNAL PEPTIDASE I"/>
    <property type="match status" value="1"/>
</dbReference>
<comment type="caution">
    <text evidence="10">The sequence shown here is derived from an EMBL/GenBank/DDBJ whole genome shotgun (WGS) entry which is preliminary data.</text>
</comment>
<dbReference type="InterPro" id="IPR019758">
    <property type="entry name" value="Pept_S26A_signal_pept_1_CS"/>
</dbReference>
<dbReference type="InterPro" id="IPR019533">
    <property type="entry name" value="Peptidase_S26"/>
</dbReference>
<evidence type="ECO:0000259" key="9">
    <source>
        <dbReference type="Pfam" id="PF10502"/>
    </source>
</evidence>
<dbReference type="EC" id="3.4.21.89" evidence="4 8"/>
<feature type="domain" description="Peptidase S26" evidence="9">
    <location>
        <begin position="22"/>
        <end position="211"/>
    </location>
</feature>
<dbReference type="PRINTS" id="PR00727">
    <property type="entry name" value="LEADERPTASE"/>
</dbReference>
<dbReference type="AlphaFoldDB" id="A0A0F4KSG1"/>
<dbReference type="Gene3D" id="2.10.109.10">
    <property type="entry name" value="Umud Fragment, subunit A"/>
    <property type="match status" value="1"/>
</dbReference>
<evidence type="ECO:0000256" key="6">
    <source>
        <dbReference type="ARBA" id="ARBA00022801"/>
    </source>
</evidence>
<evidence type="ECO:0000256" key="5">
    <source>
        <dbReference type="ARBA" id="ARBA00022670"/>
    </source>
</evidence>
<comment type="catalytic activity">
    <reaction evidence="1 8">
        <text>Cleavage of hydrophobic, N-terminal signal or leader sequences from secreted and periplasmic proteins.</text>
        <dbReference type="EC" id="3.4.21.89"/>
    </reaction>
</comment>
<dbReference type="HOGENOM" id="CLU_028723_5_0_9"/>
<protein>
    <recommendedName>
        <fullName evidence="4 8">Signal peptidase I</fullName>
        <ecNumber evidence="4 8">3.4.21.89</ecNumber>
    </recommendedName>
</protein>
<dbReference type="EMBL" id="JXBZ01000007">
    <property type="protein sequence ID" value="KJY48919.1"/>
    <property type="molecule type" value="Genomic_DNA"/>
</dbReference>
<dbReference type="GO" id="GO:0005886">
    <property type="term" value="C:plasma membrane"/>
    <property type="evidence" value="ECO:0007669"/>
    <property type="project" value="UniProtKB-SubCell"/>
</dbReference>
<evidence type="ECO:0000256" key="7">
    <source>
        <dbReference type="PIRSR" id="PIRSR600223-1"/>
    </source>
</evidence>
<keyword evidence="8" id="KW-0472">Membrane</keyword>
<dbReference type="PROSITE" id="PS00761">
    <property type="entry name" value="SPASE_I_3"/>
    <property type="match status" value="1"/>
</dbReference>
<keyword evidence="8" id="KW-0812">Transmembrane</keyword>
<dbReference type="PATRIC" id="fig|1218508.4.peg.757"/>
<feature type="transmembrane region" description="Helical" evidence="8">
    <location>
        <begin position="16"/>
        <end position="42"/>
    </location>
</feature>
<comment type="subcellular location">
    <subcellularLocation>
        <location evidence="2">Cell membrane</location>
        <topology evidence="2">Single-pass type II membrane protein</topology>
    </subcellularLocation>
    <subcellularLocation>
        <location evidence="8">Membrane</location>
        <topology evidence="8">Single-pass type II membrane protein</topology>
    </subcellularLocation>
</comment>
<evidence type="ECO:0000256" key="1">
    <source>
        <dbReference type="ARBA" id="ARBA00000677"/>
    </source>
</evidence>
<dbReference type="RefSeq" id="WP_045922587.1">
    <property type="nucleotide sequence ID" value="NZ_JAAEDZ010000003.1"/>
</dbReference>
<dbReference type="STRING" id="1218508.JG29_07390"/>
<dbReference type="OrthoDB" id="9802919at2"/>
<dbReference type="GO" id="GO:0009003">
    <property type="term" value="F:signal peptidase activity"/>
    <property type="evidence" value="ECO:0007669"/>
    <property type="project" value="UniProtKB-EC"/>
</dbReference>
<dbReference type="InterPro" id="IPR019756">
    <property type="entry name" value="Pept_S26A_signal_pept_1_Ser-AS"/>
</dbReference>
<evidence type="ECO:0000256" key="8">
    <source>
        <dbReference type="RuleBase" id="RU362042"/>
    </source>
</evidence>
<name>A0A0F4KSG1_9LACO</name>
<evidence type="ECO:0000313" key="11">
    <source>
        <dbReference type="Proteomes" id="UP000033695"/>
    </source>
</evidence>
<dbReference type="GO" id="GO:0006465">
    <property type="term" value="P:signal peptide processing"/>
    <property type="evidence" value="ECO:0007669"/>
    <property type="project" value="InterPro"/>
</dbReference>
<evidence type="ECO:0000256" key="4">
    <source>
        <dbReference type="ARBA" id="ARBA00013208"/>
    </source>
</evidence>
<accession>A0A0F4KSG1</accession>
<evidence type="ECO:0000256" key="2">
    <source>
        <dbReference type="ARBA" id="ARBA00004401"/>
    </source>
</evidence>
<evidence type="ECO:0000256" key="3">
    <source>
        <dbReference type="ARBA" id="ARBA00009370"/>
    </source>
</evidence>
<dbReference type="PROSITE" id="PS00501">
    <property type="entry name" value="SPASE_I_1"/>
    <property type="match status" value="1"/>
</dbReference>
<keyword evidence="11" id="KW-1185">Reference proteome</keyword>
<dbReference type="Pfam" id="PF10502">
    <property type="entry name" value="Peptidase_S26"/>
    <property type="match status" value="1"/>
</dbReference>
<feature type="active site" evidence="7">
    <location>
        <position position="51"/>
    </location>
</feature>
<comment type="similarity">
    <text evidence="3 8">Belongs to the peptidase S26 family.</text>
</comment>
<organism evidence="10 11">
    <name type="scientific">Bombilactobacillus mellis</name>
    <dbReference type="NCBI Taxonomy" id="1218508"/>
    <lineage>
        <taxon>Bacteria</taxon>
        <taxon>Bacillati</taxon>
        <taxon>Bacillota</taxon>
        <taxon>Bacilli</taxon>
        <taxon>Lactobacillales</taxon>
        <taxon>Lactobacillaceae</taxon>
        <taxon>Bombilactobacillus</taxon>
    </lineage>
</organism>
<dbReference type="InterPro" id="IPR000223">
    <property type="entry name" value="Pept_S26A_signal_pept_1"/>
</dbReference>
<keyword evidence="6 8" id="KW-0378">Hydrolase</keyword>
<dbReference type="Proteomes" id="UP000033695">
    <property type="component" value="Unassembled WGS sequence"/>
</dbReference>
<feature type="active site" evidence="7">
    <location>
        <position position="90"/>
    </location>
</feature>
<dbReference type="SUPFAM" id="SSF51306">
    <property type="entry name" value="LexA/Signal peptidase"/>
    <property type="match status" value="1"/>
</dbReference>
<evidence type="ECO:0000313" key="10">
    <source>
        <dbReference type="EMBL" id="KJY48919.1"/>
    </source>
</evidence>
<keyword evidence="5 8" id="KW-0645">Protease</keyword>
<reference evidence="10 11" key="1">
    <citation type="submission" date="2014-12" db="EMBL/GenBank/DDBJ databases">
        <title>Comparative genomics of the lactic acid bacteria isolated from the honey bee gut.</title>
        <authorList>
            <person name="Ellegaard K.M."/>
            <person name="Tamarit D."/>
            <person name="Javelind E."/>
            <person name="Olofsson T."/>
            <person name="Andersson S.G."/>
            <person name="Vasquez A."/>
        </authorList>
    </citation>
    <scope>NUCLEOTIDE SEQUENCE [LARGE SCALE GENOMIC DNA]</scope>
    <source>
        <strain evidence="10 11">Hon2</strain>
    </source>
</reference>
<keyword evidence="8" id="KW-1133">Transmembrane helix</keyword>
<sequence length="219" mass="24922">MSNTNNNNDDNTLKGWLIWIVQTVILAVIIFGVFMIFNTYVFSNTRVSGTSMQPTFEDGDRTIAWRHSKLKTGEVVVINAPDEPGSFYIKRIIATPGQKVVSKNNKIYINGKKLKQDYLKPGSKLVDDGSDNVYGTHYTDTGDFSIRSLAKTSNYQDIYSKKQLAQMIKTNRVPKGSYFVMGDHRSVSKDSRYIGCIARNKVVGVVKVRYWPLTQWRIF</sequence>
<dbReference type="InterPro" id="IPR036286">
    <property type="entry name" value="LexA/Signal_pep-like_sf"/>
</dbReference>
<dbReference type="GO" id="GO:0004252">
    <property type="term" value="F:serine-type endopeptidase activity"/>
    <property type="evidence" value="ECO:0007669"/>
    <property type="project" value="InterPro"/>
</dbReference>
<gene>
    <name evidence="10" type="primary">spsB</name>
    <name evidence="10" type="ORF">JG29_07390</name>
</gene>
<dbReference type="CDD" id="cd06530">
    <property type="entry name" value="S26_SPase_I"/>
    <property type="match status" value="1"/>
</dbReference>
<dbReference type="NCBIfam" id="TIGR02227">
    <property type="entry name" value="sigpep_I_bact"/>
    <property type="match status" value="1"/>
</dbReference>